<dbReference type="EC" id="2.7.7.7" evidence="3"/>
<keyword evidence="3" id="KW-0235">DNA replication</keyword>
<evidence type="ECO:0000259" key="4">
    <source>
        <dbReference type="SMART" id="SM00382"/>
    </source>
</evidence>
<dbReference type="EMBL" id="LBPP01000001">
    <property type="protein sequence ID" value="KKP61482.1"/>
    <property type="molecule type" value="Genomic_DNA"/>
</dbReference>
<keyword evidence="3" id="KW-0067">ATP-binding</keyword>
<dbReference type="SUPFAM" id="SSF52540">
    <property type="entry name" value="P-loop containing nucleoside triphosphate hydrolases"/>
    <property type="match status" value="1"/>
</dbReference>
<dbReference type="InterPro" id="IPR008921">
    <property type="entry name" value="DNA_pol3_clamp-load_cplx_C"/>
</dbReference>
<name>A0A0G0E257_9BACT</name>
<dbReference type="AlphaFoldDB" id="A0A0G0E257"/>
<proteinExistence type="inferred from homology"/>
<comment type="function">
    <text evidence="3">DNA polymerase III is a complex, multichain enzyme responsible for most of the replicative synthesis in bacteria. This DNA polymerase also exhibits 3' to 5' exonuclease activity.</text>
</comment>
<feature type="domain" description="AAA+ ATPase" evidence="4">
    <location>
        <begin position="32"/>
        <end position="186"/>
    </location>
</feature>
<dbReference type="NCBIfam" id="TIGR02397">
    <property type="entry name" value="dnaX_nterm"/>
    <property type="match status" value="1"/>
</dbReference>
<keyword evidence="1 3" id="KW-0239">DNA-directed DNA polymerase</keyword>
<dbReference type="InterPro" id="IPR027417">
    <property type="entry name" value="P-loop_NTPase"/>
</dbReference>
<organism evidence="5 6">
    <name type="scientific">Candidatus Roizmanbacteria bacterium GW2011_GWA2_34_18</name>
    <dbReference type="NCBI Taxonomy" id="1618477"/>
    <lineage>
        <taxon>Bacteria</taxon>
        <taxon>Candidatus Roizmaniibacteriota</taxon>
    </lineage>
</organism>
<keyword evidence="3" id="KW-0547">Nucleotide-binding</keyword>
<protein>
    <recommendedName>
        <fullName evidence="3">DNA polymerase III subunit gamma/tau</fullName>
        <ecNumber evidence="3">2.7.7.7</ecNumber>
    </recommendedName>
</protein>
<dbReference type="Gene3D" id="3.40.50.300">
    <property type="entry name" value="P-loop containing nucleotide triphosphate hydrolases"/>
    <property type="match status" value="1"/>
</dbReference>
<dbReference type="PATRIC" id="fig|1618477.3.peg.21"/>
<dbReference type="PANTHER" id="PTHR11669:SF0">
    <property type="entry name" value="PROTEIN STICHEL-LIKE 2"/>
    <property type="match status" value="1"/>
</dbReference>
<comment type="similarity">
    <text evidence="3">Belongs to the DnaX/STICHEL family.</text>
</comment>
<dbReference type="Proteomes" id="UP000034688">
    <property type="component" value="Unassembled WGS sequence"/>
</dbReference>
<keyword evidence="3" id="KW-0808">Transferase</keyword>
<evidence type="ECO:0000256" key="3">
    <source>
        <dbReference type="RuleBase" id="RU364063"/>
    </source>
</evidence>
<dbReference type="GO" id="GO:0005524">
    <property type="term" value="F:ATP binding"/>
    <property type="evidence" value="ECO:0007669"/>
    <property type="project" value="UniProtKB-KW"/>
</dbReference>
<dbReference type="PANTHER" id="PTHR11669">
    <property type="entry name" value="REPLICATION FACTOR C / DNA POLYMERASE III GAMMA-TAU SUBUNIT"/>
    <property type="match status" value="1"/>
</dbReference>
<evidence type="ECO:0000256" key="2">
    <source>
        <dbReference type="ARBA" id="ARBA00049244"/>
    </source>
</evidence>
<dbReference type="InterPro" id="IPR003593">
    <property type="entry name" value="AAA+_ATPase"/>
</dbReference>
<dbReference type="SUPFAM" id="SSF48019">
    <property type="entry name" value="post-AAA+ oligomerization domain-like"/>
    <property type="match status" value="1"/>
</dbReference>
<dbReference type="Pfam" id="PF13177">
    <property type="entry name" value="DNA_pol3_delta2"/>
    <property type="match status" value="1"/>
</dbReference>
<dbReference type="InterPro" id="IPR012763">
    <property type="entry name" value="DNA_pol_III_sug/sutau_N"/>
</dbReference>
<dbReference type="CDD" id="cd00009">
    <property type="entry name" value="AAA"/>
    <property type="match status" value="1"/>
</dbReference>
<comment type="subunit">
    <text evidence="3">DNA polymerase III contains a core (composed of alpha, epsilon and theta chains) that associates with a tau subunit. This core dimerizes to form the POLIII' complex. PolIII' associates with the gamma complex (composed of gamma, delta, delta', psi and chi chains) and with the beta chain to form the complete DNA polymerase III complex.</text>
</comment>
<evidence type="ECO:0000313" key="5">
    <source>
        <dbReference type="EMBL" id="KKP61482.1"/>
    </source>
</evidence>
<comment type="catalytic activity">
    <reaction evidence="2 3">
        <text>DNA(n) + a 2'-deoxyribonucleoside 5'-triphosphate = DNA(n+1) + diphosphate</text>
        <dbReference type="Rhea" id="RHEA:22508"/>
        <dbReference type="Rhea" id="RHEA-COMP:17339"/>
        <dbReference type="Rhea" id="RHEA-COMP:17340"/>
        <dbReference type="ChEBI" id="CHEBI:33019"/>
        <dbReference type="ChEBI" id="CHEBI:61560"/>
        <dbReference type="ChEBI" id="CHEBI:173112"/>
        <dbReference type="EC" id="2.7.7.7"/>
    </reaction>
</comment>
<comment type="caution">
    <text evidence="5">The sequence shown here is derived from an EMBL/GenBank/DDBJ whole genome shotgun (WGS) entry which is preliminary data.</text>
</comment>
<dbReference type="GO" id="GO:0009360">
    <property type="term" value="C:DNA polymerase III complex"/>
    <property type="evidence" value="ECO:0007669"/>
    <property type="project" value="InterPro"/>
</dbReference>
<dbReference type="GO" id="GO:0003887">
    <property type="term" value="F:DNA-directed DNA polymerase activity"/>
    <property type="evidence" value="ECO:0007669"/>
    <property type="project" value="UniProtKB-KW"/>
</dbReference>
<dbReference type="GO" id="GO:0003677">
    <property type="term" value="F:DNA binding"/>
    <property type="evidence" value="ECO:0007669"/>
    <property type="project" value="InterPro"/>
</dbReference>
<keyword evidence="3" id="KW-0548">Nucleotidyltransferase</keyword>
<dbReference type="SMART" id="SM00382">
    <property type="entry name" value="AAA"/>
    <property type="match status" value="1"/>
</dbReference>
<evidence type="ECO:0000313" key="6">
    <source>
        <dbReference type="Proteomes" id="UP000034688"/>
    </source>
</evidence>
<accession>A0A0G0E257</accession>
<gene>
    <name evidence="3" type="primary">dnaX</name>
    <name evidence="5" type="ORF">UR54_C0001G0022</name>
</gene>
<dbReference type="Gene3D" id="1.10.8.60">
    <property type="match status" value="1"/>
</dbReference>
<dbReference type="InterPro" id="IPR050238">
    <property type="entry name" value="DNA_Rep/Repair_Clamp_Loader"/>
</dbReference>
<reference evidence="5 6" key="1">
    <citation type="journal article" date="2015" name="Nature">
        <title>rRNA introns, odd ribosomes, and small enigmatic genomes across a large radiation of phyla.</title>
        <authorList>
            <person name="Brown C.T."/>
            <person name="Hug L.A."/>
            <person name="Thomas B.C."/>
            <person name="Sharon I."/>
            <person name="Castelle C.J."/>
            <person name="Singh A."/>
            <person name="Wilkins M.J."/>
            <person name="Williams K.H."/>
            <person name="Banfield J.F."/>
        </authorList>
    </citation>
    <scope>NUCLEOTIDE SEQUENCE [LARGE SCALE GENOMIC DNA]</scope>
</reference>
<dbReference type="GO" id="GO:0006261">
    <property type="term" value="P:DNA-templated DNA replication"/>
    <property type="evidence" value="ECO:0007669"/>
    <property type="project" value="TreeGrafter"/>
</dbReference>
<dbReference type="STRING" id="1618477.UR54_C0001G0022"/>
<evidence type="ECO:0000256" key="1">
    <source>
        <dbReference type="ARBA" id="ARBA00022932"/>
    </source>
</evidence>
<sequence length="357" mass="40273">MFYLKYRPKTIEEIDNKQVKEMIGKILSAKSLPHAFLFVGQKGTGKTSTARIIAKAVNCLNNKFSPSSRKTAEVNDFEPCNLCANCQSISLSSFTDVIEMDAASNRGIEEIKSLIRETSFLPMSGGFRVFIIDEAHMITTEGFNALLKTLEEPPKTSIFILATTNLEKLPKTIVSRCLKINFGKAKITDINSMLKRITKNEGLNFNEDVLKLIANHSENSFRDAAKILEEVDLQKIKTTEELEKFLGVRGKNDLMEIIEEKDLKKTLNWINEFSQNGGDFKNLIEDILSDLHFQLLIKNGVEEDDGKKISFTLGEISLLIKLLIEAYQSLRNTPIDSLPVEIALIEFYNKVGQKKLI</sequence>